<sequence length="158" mass="18431">MTAEITRTEKGYLATFDRKLSHDIEKVWQMLTDNEKIHQWFAGLQIEEPGKGGHLSFDMGNGHFEKMSITDFEAESQLGFEWGEDHVRFELTPADGETHLRMLESIPALTDHTPRDLAGWHVCLDVLEALLNKESIERTLEWEHWYPEYKRLIDSMSI</sequence>
<dbReference type="Proteomes" id="UP000658980">
    <property type="component" value="Unassembled WGS sequence"/>
</dbReference>
<evidence type="ECO:0000256" key="1">
    <source>
        <dbReference type="ARBA" id="ARBA00006817"/>
    </source>
</evidence>
<protein>
    <submittedName>
        <fullName evidence="3">SRPBCC family protein</fullName>
    </submittedName>
</protein>
<dbReference type="SUPFAM" id="SSF55961">
    <property type="entry name" value="Bet v1-like"/>
    <property type="match status" value="1"/>
</dbReference>
<proteinExistence type="inferred from homology"/>
<evidence type="ECO:0000313" key="4">
    <source>
        <dbReference type="Proteomes" id="UP000658980"/>
    </source>
</evidence>
<feature type="domain" description="Activator of Hsp90 ATPase homologue 1/2-like C-terminal" evidence="2">
    <location>
        <begin position="23"/>
        <end position="131"/>
    </location>
</feature>
<dbReference type="CDD" id="cd08899">
    <property type="entry name" value="SRPBCC_CalC_Aha1-like_6"/>
    <property type="match status" value="1"/>
</dbReference>
<keyword evidence="4" id="KW-1185">Reference proteome</keyword>
<dbReference type="InterPro" id="IPR023393">
    <property type="entry name" value="START-like_dom_sf"/>
</dbReference>
<dbReference type="Pfam" id="PF08327">
    <property type="entry name" value="AHSA1"/>
    <property type="match status" value="1"/>
</dbReference>
<evidence type="ECO:0000313" key="3">
    <source>
        <dbReference type="EMBL" id="MBD8013522.1"/>
    </source>
</evidence>
<reference evidence="3 4" key="1">
    <citation type="submission" date="2020-08" db="EMBL/GenBank/DDBJ databases">
        <title>A Genomic Blueprint of the Chicken Gut Microbiome.</title>
        <authorList>
            <person name="Gilroy R."/>
            <person name="Ravi A."/>
            <person name="Getino M."/>
            <person name="Pursley I."/>
            <person name="Horton D.L."/>
            <person name="Alikhan N.-F."/>
            <person name="Baker D."/>
            <person name="Gharbi K."/>
            <person name="Hall N."/>
            <person name="Watson M."/>
            <person name="Adriaenssens E.M."/>
            <person name="Foster-Nyarko E."/>
            <person name="Jarju S."/>
            <person name="Secka A."/>
            <person name="Antonio M."/>
            <person name="Oren A."/>
            <person name="Chaudhuri R."/>
            <person name="La Ragione R.M."/>
            <person name="Hildebrand F."/>
            <person name="Pallen M.J."/>
        </authorList>
    </citation>
    <scope>NUCLEOTIDE SEQUENCE [LARGE SCALE GENOMIC DNA]</scope>
    <source>
        <strain evidence="3 4">Sa1BUA13</strain>
    </source>
</reference>
<dbReference type="EMBL" id="JACSPU010000001">
    <property type="protein sequence ID" value="MBD8013522.1"/>
    <property type="molecule type" value="Genomic_DNA"/>
</dbReference>
<dbReference type="Gene3D" id="3.30.530.20">
    <property type="match status" value="1"/>
</dbReference>
<dbReference type="InterPro" id="IPR013538">
    <property type="entry name" value="ASHA1/2-like_C"/>
</dbReference>
<accession>A0ABR8W977</accession>
<evidence type="ECO:0000259" key="2">
    <source>
        <dbReference type="Pfam" id="PF08327"/>
    </source>
</evidence>
<organism evidence="3 4">
    <name type="scientific">Planococcus wigleyi</name>
    <dbReference type="NCBI Taxonomy" id="2762216"/>
    <lineage>
        <taxon>Bacteria</taxon>
        <taxon>Bacillati</taxon>
        <taxon>Bacillota</taxon>
        <taxon>Bacilli</taxon>
        <taxon>Bacillales</taxon>
        <taxon>Caryophanaceae</taxon>
        <taxon>Planococcus</taxon>
    </lineage>
</organism>
<gene>
    <name evidence="3" type="ORF">H9630_01735</name>
</gene>
<comment type="similarity">
    <text evidence="1">Belongs to the AHA1 family.</text>
</comment>
<comment type="caution">
    <text evidence="3">The sequence shown here is derived from an EMBL/GenBank/DDBJ whole genome shotgun (WGS) entry which is preliminary data.</text>
</comment>
<name>A0ABR8W977_9BACL</name>
<dbReference type="RefSeq" id="WP_191713764.1">
    <property type="nucleotide sequence ID" value="NZ_JACSPU010000001.1"/>
</dbReference>